<dbReference type="AlphaFoldDB" id="A0A6J4JXD6"/>
<evidence type="ECO:0000256" key="1">
    <source>
        <dbReference type="SAM" id="MobiDB-lite"/>
    </source>
</evidence>
<reference evidence="2" key="1">
    <citation type="submission" date="2020-02" db="EMBL/GenBank/DDBJ databases">
        <authorList>
            <person name="Meier V. D."/>
        </authorList>
    </citation>
    <scope>NUCLEOTIDE SEQUENCE</scope>
    <source>
        <strain evidence="2">AVDCRST_MAG48</strain>
    </source>
</reference>
<sequence>ERGDRFGAAVTGVLLTEPPDDEDPVPVLLVTVPGEDDGAVSGTGMAHLGLPGAASLGLVPPGRQPGAGAGMVGARTLPG</sequence>
<feature type="non-terminal residue" evidence="2">
    <location>
        <position position="1"/>
    </location>
</feature>
<gene>
    <name evidence="2" type="ORF">AVDCRST_MAG48-454</name>
</gene>
<proteinExistence type="predicted"/>
<protein>
    <submittedName>
        <fullName evidence="2">Uncharacterized protein</fullName>
    </submittedName>
</protein>
<dbReference type="EMBL" id="CADCTS010000066">
    <property type="protein sequence ID" value="CAA9290218.1"/>
    <property type="molecule type" value="Genomic_DNA"/>
</dbReference>
<name>A0A6J4JXD6_9ACTN</name>
<organism evidence="2">
    <name type="scientific">uncultured Friedmanniella sp</name>
    <dbReference type="NCBI Taxonomy" id="335381"/>
    <lineage>
        <taxon>Bacteria</taxon>
        <taxon>Bacillati</taxon>
        <taxon>Actinomycetota</taxon>
        <taxon>Actinomycetes</taxon>
        <taxon>Propionibacteriales</taxon>
        <taxon>Nocardioidaceae</taxon>
        <taxon>Friedmanniella</taxon>
        <taxon>environmental samples</taxon>
    </lineage>
</organism>
<accession>A0A6J4JXD6</accession>
<evidence type="ECO:0000313" key="2">
    <source>
        <dbReference type="EMBL" id="CAA9290218.1"/>
    </source>
</evidence>
<feature type="region of interest" description="Disordered" evidence="1">
    <location>
        <begin position="57"/>
        <end position="79"/>
    </location>
</feature>